<evidence type="ECO:0000313" key="1">
    <source>
        <dbReference type="EMBL" id="VDP00311.1"/>
    </source>
</evidence>
<reference evidence="3" key="1">
    <citation type="submission" date="2016-06" db="UniProtKB">
        <authorList>
            <consortium name="WormBaseParasite"/>
        </authorList>
    </citation>
    <scope>IDENTIFICATION</scope>
</reference>
<proteinExistence type="predicted"/>
<sequence>METAIWTMSSIQLIGSLISQTHINDEGEDHLKTDGTGLH</sequence>
<dbReference type="WBParaSite" id="SBAD_0000332701-mRNA-1">
    <property type="protein sequence ID" value="SBAD_0000332701-mRNA-1"/>
    <property type="gene ID" value="SBAD_0000332701"/>
</dbReference>
<keyword evidence="2" id="KW-1185">Reference proteome</keyword>
<name>A0A183IHT6_9BILA</name>
<gene>
    <name evidence="1" type="ORF">SBAD_LOCUS3181</name>
</gene>
<dbReference type="AlphaFoldDB" id="A0A183IHT6"/>
<dbReference type="EMBL" id="UZAM01007611">
    <property type="protein sequence ID" value="VDP00311.1"/>
    <property type="molecule type" value="Genomic_DNA"/>
</dbReference>
<reference evidence="1 2" key="2">
    <citation type="submission" date="2018-11" db="EMBL/GenBank/DDBJ databases">
        <authorList>
            <consortium name="Pathogen Informatics"/>
        </authorList>
    </citation>
    <scope>NUCLEOTIDE SEQUENCE [LARGE SCALE GENOMIC DNA]</scope>
</reference>
<dbReference type="Proteomes" id="UP000270296">
    <property type="component" value="Unassembled WGS sequence"/>
</dbReference>
<evidence type="ECO:0000313" key="3">
    <source>
        <dbReference type="WBParaSite" id="SBAD_0000332701-mRNA-1"/>
    </source>
</evidence>
<accession>A0A183IHT6</accession>
<protein>
    <submittedName>
        <fullName evidence="1 3">Uncharacterized protein</fullName>
    </submittedName>
</protein>
<organism evidence="3">
    <name type="scientific">Soboliphyme baturini</name>
    <dbReference type="NCBI Taxonomy" id="241478"/>
    <lineage>
        <taxon>Eukaryota</taxon>
        <taxon>Metazoa</taxon>
        <taxon>Ecdysozoa</taxon>
        <taxon>Nematoda</taxon>
        <taxon>Enoplea</taxon>
        <taxon>Dorylaimia</taxon>
        <taxon>Dioctophymatida</taxon>
        <taxon>Dioctophymatoidea</taxon>
        <taxon>Soboliphymatidae</taxon>
        <taxon>Soboliphyme</taxon>
    </lineage>
</organism>
<evidence type="ECO:0000313" key="2">
    <source>
        <dbReference type="Proteomes" id="UP000270296"/>
    </source>
</evidence>